<feature type="compositionally biased region" description="Polar residues" evidence="4">
    <location>
        <begin position="228"/>
        <end position="239"/>
    </location>
</feature>
<dbReference type="EMBL" id="GGYP01000890">
    <property type="protein sequence ID" value="MDE45661.1"/>
    <property type="molecule type" value="Transcribed_RNA"/>
</dbReference>
<dbReference type="AlphaFoldDB" id="A0A6G1S617"/>
<keyword evidence="3" id="KW-0539">Nucleus</keyword>
<sequence length="323" mass="36843">MSIRLKAAPPPDSDDDSASDNDESVQKRIKLIRELTEHGKPSKTEFIGGIIVSSESQSNAQSSTSATSLSAAEKKGLKEVEELERELDLRNTFSKETNRRDEDAEMKKYIDEQIRQKRLAADRDRQSRYNQDKEQTKSSELNDLFTLPMATTDGADTKVDDILLHQLVKNYPTTTDEKSEAMLSSQMLNGIPEVDLGMRERIKTIEATEEAKLRLASGSNHRPHRKPTSTVPMNYSTNYQHHRTSRDRNDTTPRYNYNNRDSRSNTSNSDTKTISEPVVMVGEEPKEVELRVPSSSSRDHRPPMRGRASDDYHLQKFKKNSRR</sequence>
<comment type="similarity">
    <text evidence="2">Belongs to the TLS1 family.</text>
</comment>
<dbReference type="InterPro" id="IPR010756">
    <property type="entry name" value="Tls1-like"/>
</dbReference>
<feature type="region of interest" description="Disordered" evidence="4">
    <location>
        <begin position="54"/>
        <end position="137"/>
    </location>
</feature>
<evidence type="ECO:0000313" key="5">
    <source>
        <dbReference type="EMBL" id="MDE45661.1"/>
    </source>
</evidence>
<feature type="compositionally biased region" description="Low complexity" evidence="4">
    <location>
        <begin position="54"/>
        <end position="71"/>
    </location>
</feature>
<dbReference type="Pfam" id="PF07052">
    <property type="entry name" value="Hep_59"/>
    <property type="match status" value="1"/>
</dbReference>
<name>A0A6G1S617_9ACAR</name>
<protein>
    <submittedName>
        <fullName evidence="5">Uncharacterized protein C9orf78</fullName>
    </submittedName>
</protein>
<proteinExistence type="inferred from homology"/>
<comment type="subcellular location">
    <subcellularLocation>
        <location evidence="1">Nucleus</location>
    </subcellularLocation>
</comment>
<organism evidence="5">
    <name type="scientific">Aceria tosichella</name>
    <name type="common">wheat curl mite</name>
    <dbReference type="NCBI Taxonomy" id="561515"/>
    <lineage>
        <taxon>Eukaryota</taxon>
        <taxon>Metazoa</taxon>
        <taxon>Ecdysozoa</taxon>
        <taxon>Arthropoda</taxon>
        <taxon>Chelicerata</taxon>
        <taxon>Arachnida</taxon>
        <taxon>Acari</taxon>
        <taxon>Acariformes</taxon>
        <taxon>Trombidiformes</taxon>
        <taxon>Prostigmata</taxon>
        <taxon>Eupodina</taxon>
        <taxon>Eriophyoidea</taxon>
        <taxon>Eriophyidae</taxon>
        <taxon>Eriophyinae</taxon>
        <taxon>Aceriini</taxon>
        <taxon>Aceria</taxon>
    </lineage>
</organism>
<feature type="region of interest" description="Disordered" evidence="4">
    <location>
        <begin position="213"/>
        <end position="323"/>
    </location>
</feature>
<dbReference type="PANTHER" id="PTHR13486">
    <property type="entry name" value="TELOMERE LENGTH AND SILENCING PROTEIN 1 TLS1 FAMILY MEMBER"/>
    <property type="match status" value="1"/>
</dbReference>
<feature type="compositionally biased region" description="Basic and acidic residues" evidence="4">
    <location>
        <begin position="297"/>
        <end position="314"/>
    </location>
</feature>
<feature type="compositionally biased region" description="Acidic residues" evidence="4">
    <location>
        <begin position="12"/>
        <end position="23"/>
    </location>
</feature>
<evidence type="ECO:0000256" key="4">
    <source>
        <dbReference type="SAM" id="MobiDB-lite"/>
    </source>
</evidence>
<feature type="region of interest" description="Disordered" evidence="4">
    <location>
        <begin position="1"/>
        <end position="26"/>
    </location>
</feature>
<dbReference type="GO" id="GO:0005681">
    <property type="term" value="C:spliceosomal complex"/>
    <property type="evidence" value="ECO:0007669"/>
    <property type="project" value="TreeGrafter"/>
</dbReference>
<dbReference type="PANTHER" id="PTHR13486:SF2">
    <property type="entry name" value="SPLICING FACTOR C9ORF78"/>
    <property type="match status" value="1"/>
</dbReference>
<feature type="compositionally biased region" description="Basic and acidic residues" evidence="4">
    <location>
        <begin position="96"/>
        <end position="137"/>
    </location>
</feature>
<evidence type="ECO:0000256" key="2">
    <source>
        <dbReference type="ARBA" id="ARBA00007643"/>
    </source>
</evidence>
<dbReference type="GO" id="GO:0000398">
    <property type="term" value="P:mRNA splicing, via spliceosome"/>
    <property type="evidence" value="ECO:0007669"/>
    <property type="project" value="TreeGrafter"/>
</dbReference>
<feature type="compositionally biased region" description="Low complexity" evidence="4">
    <location>
        <begin position="255"/>
        <end position="271"/>
    </location>
</feature>
<reference evidence="5" key="1">
    <citation type="submission" date="2018-10" db="EMBL/GenBank/DDBJ databases">
        <title>Transcriptome assembly of Aceria tosichella (Wheat curl mite) Type 2.</title>
        <authorList>
            <person name="Scully E.D."/>
            <person name="Geib S.M."/>
            <person name="Palmer N.A."/>
            <person name="Gupta A.K."/>
            <person name="Sarath G."/>
            <person name="Tatineni S."/>
        </authorList>
    </citation>
    <scope>NUCLEOTIDE SEQUENCE</scope>
    <source>
        <strain evidence="5">LincolnNE</strain>
    </source>
</reference>
<gene>
    <name evidence="5" type="primary">CI078</name>
    <name evidence="5" type="ORF">g.11395</name>
</gene>
<evidence type="ECO:0000256" key="1">
    <source>
        <dbReference type="ARBA" id="ARBA00004123"/>
    </source>
</evidence>
<evidence type="ECO:0000256" key="3">
    <source>
        <dbReference type="ARBA" id="ARBA00023242"/>
    </source>
</evidence>
<accession>A0A6G1S617</accession>